<evidence type="ECO:0000256" key="3">
    <source>
        <dbReference type="ARBA" id="ARBA00023163"/>
    </source>
</evidence>
<dbReference type="PROSITE" id="PS50977">
    <property type="entry name" value="HTH_TETR_2"/>
    <property type="match status" value="1"/>
</dbReference>
<accession>A0A7W8QLK4</accession>
<organism evidence="6 7">
    <name type="scientific">Nocardiopsis composta</name>
    <dbReference type="NCBI Taxonomy" id="157465"/>
    <lineage>
        <taxon>Bacteria</taxon>
        <taxon>Bacillati</taxon>
        <taxon>Actinomycetota</taxon>
        <taxon>Actinomycetes</taxon>
        <taxon>Streptosporangiales</taxon>
        <taxon>Nocardiopsidaceae</taxon>
        <taxon>Nocardiopsis</taxon>
    </lineage>
</organism>
<name>A0A7W8QLK4_9ACTN</name>
<dbReference type="InterPro" id="IPR001647">
    <property type="entry name" value="HTH_TetR"/>
</dbReference>
<evidence type="ECO:0000313" key="6">
    <source>
        <dbReference type="EMBL" id="MBB5432499.1"/>
    </source>
</evidence>
<dbReference type="InterPro" id="IPR050109">
    <property type="entry name" value="HTH-type_TetR-like_transc_reg"/>
</dbReference>
<gene>
    <name evidence="6" type="ORF">HDA36_002583</name>
</gene>
<protein>
    <submittedName>
        <fullName evidence="6">AcrR family transcriptional regulator</fullName>
    </submittedName>
</protein>
<evidence type="ECO:0000259" key="5">
    <source>
        <dbReference type="PROSITE" id="PS50977"/>
    </source>
</evidence>
<sequence>MANVPAAEQAGPVDGGRLGQILDGTYECLARYGVRRTTMDDIAGAVGISRSALYQYVRNKDDAFRRLARRFHEEALEQARAAAEAEGTPEERVRGVLGAKLGLVLRLRGDSPHTAELLDDKARLFGDICGEFCGEVRALLVGLFAEAGTAAVGPEDAADICIAVVVGLEAEDNAARLLAPAADAITAGLLRAR</sequence>
<dbReference type="AlphaFoldDB" id="A0A7W8QLK4"/>
<evidence type="ECO:0000313" key="7">
    <source>
        <dbReference type="Proteomes" id="UP000572635"/>
    </source>
</evidence>
<dbReference type="SUPFAM" id="SSF46689">
    <property type="entry name" value="Homeodomain-like"/>
    <property type="match status" value="1"/>
</dbReference>
<dbReference type="EMBL" id="JACHDB010000001">
    <property type="protein sequence ID" value="MBB5432499.1"/>
    <property type="molecule type" value="Genomic_DNA"/>
</dbReference>
<proteinExistence type="predicted"/>
<evidence type="ECO:0000256" key="1">
    <source>
        <dbReference type="ARBA" id="ARBA00023015"/>
    </source>
</evidence>
<evidence type="ECO:0000256" key="4">
    <source>
        <dbReference type="PROSITE-ProRule" id="PRU00335"/>
    </source>
</evidence>
<dbReference type="Pfam" id="PF00440">
    <property type="entry name" value="TetR_N"/>
    <property type="match status" value="1"/>
</dbReference>
<dbReference type="Gene3D" id="1.10.357.10">
    <property type="entry name" value="Tetracycline Repressor, domain 2"/>
    <property type="match status" value="1"/>
</dbReference>
<dbReference type="RefSeq" id="WP_221331536.1">
    <property type="nucleotide sequence ID" value="NZ_BAAAJD010000043.1"/>
</dbReference>
<keyword evidence="2 4" id="KW-0238">DNA-binding</keyword>
<dbReference type="GO" id="GO:0000976">
    <property type="term" value="F:transcription cis-regulatory region binding"/>
    <property type="evidence" value="ECO:0007669"/>
    <property type="project" value="TreeGrafter"/>
</dbReference>
<dbReference type="Proteomes" id="UP000572635">
    <property type="component" value="Unassembled WGS sequence"/>
</dbReference>
<evidence type="ECO:0000256" key="2">
    <source>
        <dbReference type="ARBA" id="ARBA00023125"/>
    </source>
</evidence>
<feature type="domain" description="HTH tetR-type" evidence="5">
    <location>
        <begin position="15"/>
        <end position="75"/>
    </location>
</feature>
<keyword evidence="1" id="KW-0805">Transcription regulation</keyword>
<keyword evidence="7" id="KW-1185">Reference proteome</keyword>
<reference evidence="6 7" key="1">
    <citation type="submission" date="2020-08" db="EMBL/GenBank/DDBJ databases">
        <title>Sequencing the genomes of 1000 actinobacteria strains.</title>
        <authorList>
            <person name="Klenk H.-P."/>
        </authorList>
    </citation>
    <scope>NUCLEOTIDE SEQUENCE [LARGE SCALE GENOMIC DNA]</scope>
    <source>
        <strain evidence="6 7">DSM 44551</strain>
    </source>
</reference>
<dbReference type="InterPro" id="IPR009057">
    <property type="entry name" value="Homeodomain-like_sf"/>
</dbReference>
<dbReference type="PANTHER" id="PTHR30055:SF234">
    <property type="entry name" value="HTH-TYPE TRANSCRIPTIONAL REGULATOR BETI"/>
    <property type="match status" value="1"/>
</dbReference>
<comment type="caution">
    <text evidence="6">The sequence shown here is derived from an EMBL/GenBank/DDBJ whole genome shotgun (WGS) entry which is preliminary data.</text>
</comment>
<dbReference type="GO" id="GO:0003700">
    <property type="term" value="F:DNA-binding transcription factor activity"/>
    <property type="evidence" value="ECO:0007669"/>
    <property type="project" value="TreeGrafter"/>
</dbReference>
<dbReference type="PANTHER" id="PTHR30055">
    <property type="entry name" value="HTH-TYPE TRANSCRIPTIONAL REGULATOR RUTR"/>
    <property type="match status" value="1"/>
</dbReference>
<feature type="DNA-binding region" description="H-T-H motif" evidence="4">
    <location>
        <begin position="38"/>
        <end position="57"/>
    </location>
</feature>
<keyword evidence="3" id="KW-0804">Transcription</keyword>